<dbReference type="SUPFAM" id="SSF52402">
    <property type="entry name" value="Adenine nucleotide alpha hydrolases-like"/>
    <property type="match status" value="1"/>
</dbReference>
<sequence length="268" mass="29586">MALNIAVCIKPVPDSQYYDKITIDPVTKRVNREGIPTVINDLDKHAVEAGLTLRDKFGGKVIVFTMAPDFAKENLREVLAMGADEAYLISDREFAGADTWATSYTLASAIKKIRDFDVILLGNQSEDGGTVQVPSQLGEWLDIPHLINVKSLEYDGEIVSVETKMDNGSINYEVKLPALFGVTRDGNNPRMANVMGMLKAKKKPLTIFRVDDLDVDKNKIGLIGSPTKPGDIFSPDLKRQGKLLDGTPEEIVDKIIVEIRKSGIRIEE</sequence>
<dbReference type="PIRSF" id="PIRSF000090">
    <property type="entry name" value="Beta-ETF"/>
    <property type="match status" value="1"/>
</dbReference>
<dbReference type="OrthoDB" id="9804960at2"/>
<dbReference type="PANTHER" id="PTHR21294">
    <property type="entry name" value="ELECTRON TRANSFER FLAVOPROTEIN BETA-SUBUNIT"/>
    <property type="match status" value="1"/>
</dbReference>
<accession>A0A1T5IGK6</accession>
<dbReference type="Gene3D" id="3.40.50.620">
    <property type="entry name" value="HUPs"/>
    <property type="match status" value="1"/>
</dbReference>
<evidence type="ECO:0000313" key="3">
    <source>
        <dbReference type="EMBL" id="SKC38294.1"/>
    </source>
</evidence>
<dbReference type="GO" id="GO:0009055">
    <property type="term" value="F:electron transfer activity"/>
    <property type="evidence" value="ECO:0007669"/>
    <property type="project" value="InterPro"/>
</dbReference>
<proteinExistence type="predicted"/>
<dbReference type="PANTHER" id="PTHR21294:SF17">
    <property type="entry name" value="PROTEIN FIXA"/>
    <property type="match status" value="1"/>
</dbReference>
<dbReference type="InterPro" id="IPR014729">
    <property type="entry name" value="Rossmann-like_a/b/a_fold"/>
</dbReference>
<evidence type="ECO:0000259" key="2">
    <source>
        <dbReference type="SMART" id="SM00893"/>
    </source>
</evidence>
<dbReference type="Pfam" id="PF01012">
    <property type="entry name" value="ETF"/>
    <property type="match status" value="1"/>
</dbReference>
<dbReference type="STRING" id="36842.SAMN02194393_00356"/>
<gene>
    <name evidence="3" type="ORF">SAMN02194393_00356</name>
</gene>
<evidence type="ECO:0000256" key="1">
    <source>
        <dbReference type="ARBA" id="ARBA00042002"/>
    </source>
</evidence>
<feature type="domain" description="Electron transfer flavoprotein alpha/beta-subunit N-terminal" evidence="2">
    <location>
        <begin position="27"/>
        <end position="217"/>
    </location>
</feature>
<evidence type="ECO:0000313" key="4">
    <source>
        <dbReference type="Proteomes" id="UP000190285"/>
    </source>
</evidence>
<reference evidence="4" key="1">
    <citation type="submission" date="2017-02" db="EMBL/GenBank/DDBJ databases">
        <authorList>
            <person name="Varghese N."/>
            <person name="Submissions S."/>
        </authorList>
    </citation>
    <scope>NUCLEOTIDE SEQUENCE [LARGE SCALE GENOMIC DNA]</scope>
    <source>
        <strain evidence="4">M1</strain>
    </source>
</reference>
<dbReference type="RefSeq" id="WP_079488874.1">
    <property type="nucleotide sequence ID" value="NZ_FUZT01000001.1"/>
</dbReference>
<dbReference type="SMART" id="SM00893">
    <property type="entry name" value="ETF"/>
    <property type="match status" value="1"/>
</dbReference>
<name>A0A1T5IGK6_9FIRM</name>
<dbReference type="Proteomes" id="UP000190285">
    <property type="component" value="Unassembled WGS sequence"/>
</dbReference>
<dbReference type="AlphaFoldDB" id="A0A1T5IGK6"/>
<keyword evidence="4" id="KW-1185">Reference proteome</keyword>
<organism evidence="3 4">
    <name type="scientific">Maledivibacter halophilus</name>
    <dbReference type="NCBI Taxonomy" id="36842"/>
    <lineage>
        <taxon>Bacteria</taxon>
        <taxon>Bacillati</taxon>
        <taxon>Bacillota</taxon>
        <taxon>Clostridia</taxon>
        <taxon>Peptostreptococcales</taxon>
        <taxon>Caminicellaceae</taxon>
        <taxon>Maledivibacter</taxon>
    </lineage>
</organism>
<dbReference type="InterPro" id="IPR033948">
    <property type="entry name" value="ETF_beta_N"/>
</dbReference>
<dbReference type="CDD" id="cd01714">
    <property type="entry name" value="ETF_beta"/>
    <property type="match status" value="1"/>
</dbReference>
<protein>
    <recommendedName>
        <fullName evidence="1">Electron transfer flavoprotein small subunit</fullName>
    </recommendedName>
</protein>
<dbReference type="EMBL" id="FUZT01000001">
    <property type="protein sequence ID" value="SKC38294.1"/>
    <property type="molecule type" value="Genomic_DNA"/>
</dbReference>
<dbReference type="InterPro" id="IPR014730">
    <property type="entry name" value="ETF_a/b_N"/>
</dbReference>
<dbReference type="InterPro" id="IPR012255">
    <property type="entry name" value="ETF_b"/>
</dbReference>